<dbReference type="Proteomes" id="UP001309876">
    <property type="component" value="Unassembled WGS sequence"/>
</dbReference>
<dbReference type="Pfam" id="PF17050">
    <property type="entry name" value="AIM5"/>
    <property type="match status" value="1"/>
</dbReference>
<feature type="coiled-coil region" evidence="12">
    <location>
        <begin position="129"/>
        <end position="200"/>
    </location>
</feature>
<keyword evidence="5 11" id="KW-0812">Transmembrane</keyword>
<keyword evidence="14" id="KW-1185">Reference proteome</keyword>
<proteinExistence type="inferred from homology"/>
<evidence type="ECO:0000256" key="11">
    <source>
        <dbReference type="RuleBase" id="RU363010"/>
    </source>
</evidence>
<dbReference type="InterPro" id="IPR031463">
    <property type="entry name" value="Mic12"/>
</dbReference>
<evidence type="ECO:0000256" key="6">
    <source>
        <dbReference type="ARBA" id="ARBA00022989"/>
    </source>
</evidence>
<comment type="similarity">
    <text evidence="3 11">Belongs to the MICOS complex subunit Mic12 family.</text>
</comment>
<organism evidence="13 14">
    <name type="scientific">Lithohypha guttulata</name>
    <dbReference type="NCBI Taxonomy" id="1690604"/>
    <lineage>
        <taxon>Eukaryota</taxon>
        <taxon>Fungi</taxon>
        <taxon>Dikarya</taxon>
        <taxon>Ascomycota</taxon>
        <taxon>Pezizomycotina</taxon>
        <taxon>Eurotiomycetes</taxon>
        <taxon>Chaetothyriomycetidae</taxon>
        <taxon>Chaetothyriales</taxon>
        <taxon>Trichomeriaceae</taxon>
        <taxon>Lithohypha</taxon>
    </lineage>
</organism>
<name>A0AAN7T6X4_9EURO</name>
<evidence type="ECO:0000313" key="14">
    <source>
        <dbReference type="Proteomes" id="UP001309876"/>
    </source>
</evidence>
<gene>
    <name evidence="13" type="ORF">LTR05_000921</name>
</gene>
<dbReference type="AlphaFoldDB" id="A0AAN7T6X4"/>
<evidence type="ECO:0000256" key="8">
    <source>
        <dbReference type="ARBA" id="ARBA00023136"/>
    </source>
</evidence>
<dbReference type="GO" id="GO:0042407">
    <property type="term" value="P:cristae formation"/>
    <property type="evidence" value="ECO:0007669"/>
    <property type="project" value="InterPro"/>
</dbReference>
<comment type="caution">
    <text evidence="13">The sequence shown here is derived from an EMBL/GenBank/DDBJ whole genome shotgun (WGS) entry which is preliminary data.</text>
</comment>
<feature type="transmembrane region" description="Helical" evidence="11">
    <location>
        <begin position="6"/>
        <end position="24"/>
    </location>
</feature>
<keyword evidence="12" id="KW-0175">Coiled coil</keyword>
<accession>A0AAN7T6X4</accession>
<dbReference type="Gene3D" id="1.10.287.700">
    <property type="entry name" value="Helix hairpin bin"/>
    <property type="match status" value="1"/>
</dbReference>
<evidence type="ECO:0000256" key="12">
    <source>
        <dbReference type="SAM" id="Coils"/>
    </source>
</evidence>
<evidence type="ECO:0000256" key="5">
    <source>
        <dbReference type="ARBA" id="ARBA00022692"/>
    </source>
</evidence>
<dbReference type="EMBL" id="JAVRRJ010000001">
    <property type="protein sequence ID" value="KAK5090745.1"/>
    <property type="molecule type" value="Genomic_DNA"/>
</dbReference>
<evidence type="ECO:0000256" key="2">
    <source>
        <dbReference type="ARBA" id="ARBA00004370"/>
    </source>
</evidence>
<comment type="subcellular location">
    <subcellularLocation>
        <location evidence="2">Membrane</location>
    </subcellularLocation>
    <subcellularLocation>
        <location evidence="11">Mitochondrion inner membrane</location>
        <topology evidence="11">Single-pass membrane protein</topology>
    </subcellularLocation>
</comment>
<evidence type="ECO:0000313" key="13">
    <source>
        <dbReference type="EMBL" id="KAK5090745.1"/>
    </source>
</evidence>
<keyword evidence="7 11" id="KW-0496">Mitochondrion</keyword>
<comment type="subunit">
    <text evidence="11">Component of the mitochondrial contact site and cristae organizing system (MICOS) complex.</text>
</comment>
<evidence type="ECO:0000256" key="9">
    <source>
        <dbReference type="ARBA" id="ARBA00032159"/>
    </source>
</evidence>
<keyword evidence="11" id="KW-0999">Mitochondrion inner membrane</keyword>
<evidence type="ECO:0000256" key="3">
    <source>
        <dbReference type="ARBA" id="ARBA00009188"/>
    </source>
</evidence>
<sequence>MGFTTGFLGGLTLTYSLIYLSVYVHRSNRTHQSLLLRQQAKLLNSSLDPAEPEYEPPAYRVEKAGLEEQIKDRWNRGIEEFVRRAQGWDLEATRLRIEDRIGNTFNKVKNTERAQELQQTVKEQAHVAEQKLKEAADILEHRIEEGTQKLNEKVKESAQDLQKLAKEGAHMAKEGAQDLQKRVQEGIANAQDTKESLKHETQVAVHGKRLLEL</sequence>
<dbReference type="GO" id="GO:0061617">
    <property type="term" value="C:MICOS complex"/>
    <property type="evidence" value="ECO:0007669"/>
    <property type="project" value="UniProtKB-UniRule"/>
</dbReference>
<reference evidence="13 14" key="1">
    <citation type="submission" date="2023-08" db="EMBL/GenBank/DDBJ databases">
        <title>Black Yeasts Isolated from many extreme environments.</title>
        <authorList>
            <person name="Coleine C."/>
            <person name="Stajich J.E."/>
            <person name="Selbmann L."/>
        </authorList>
    </citation>
    <scope>NUCLEOTIDE SEQUENCE [LARGE SCALE GENOMIC DNA]</scope>
    <source>
        <strain evidence="13 14">CCFEE 5910</strain>
    </source>
</reference>
<keyword evidence="6 11" id="KW-1133">Transmembrane helix</keyword>
<protein>
    <recommendedName>
        <fullName evidence="4 11">MICOS complex subunit MIC12</fullName>
    </recommendedName>
    <alternativeName>
        <fullName evidence="10 11">Altered inheritance of mitochondria protein 5, mitochondrial</fullName>
    </alternativeName>
    <alternativeName>
        <fullName evidence="9 11">Found in mitochondrial proteome protein 51</fullName>
    </alternativeName>
</protein>
<dbReference type="GO" id="GO:0044284">
    <property type="term" value="C:mitochondrial crista junction"/>
    <property type="evidence" value="ECO:0007669"/>
    <property type="project" value="InterPro"/>
</dbReference>
<evidence type="ECO:0000256" key="10">
    <source>
        <dbReference type="ARBA" id="ARBA00032985"/>
    </source>
</evidence>
<evidence type="ECO:0000256" key="7">
    <source>
        <dbReference type="ARBA" id="ARBA00023128"/>
    </source>
</evidence>
<evidence type="ECO:0000256" key="4">
    <source>
        <dbReference type="ARBA" id="ARBA00018170"/>
    </source>
</evidence>
<keyword evidence="8 11" id="KW-0472">Membrane</keyword>
<evidence type="ECO:0000256" key="1">
    <source>
        <dbReference type="ARBA" id="ARBA00002689"/>
    </source>
</evidence>
<comment type="function">
    <text evidence="1 11">Component of the MICOS complex, a large protein complex of the mitochondrial inner membrane that plays crucial roles in the maintenance of crista junctions, inner membrane architecture, and formation of contact sites to the outer membrane.</text>
</comment>